<keyword evidence="3" id="KW-0689">Ribosomal protein</keyword>
<dbReference type="Proteomes" id="UP000217446">
    <property type="component" value="Unassembled WGS sequence"/>
</dbReference>
<dbReference type="GO" id="GO:0003735">
    <property type="term" value="F:structural constituent of ribosome"/>
    <property type="evidence" value="ECO:0007669"/>
    <property type="project" value="InterPro"/>
</dbReference>
<evidence type="ECO:0000259" key="2">
    <source>
        <dbReference type="Pfam" id="PF00542"/>
    </source>
</evidence>
<dbReference type="Gene3D" id="3.30.1390.10">
    <property type="match status" value="1"/>
</dbReference>
<reference evidence="4" key="1">
    <citation type="submission" date="2017-05" db="EMBL/GenBank/DDBJ databases">
        <title>Streptomyces olivochromogenes NBRC 3561 whole genome shotgun sequence.</title>
        <authorList>
            <person name="Dohra H."/>
            <person name="Kodani S."/>
        </authorList>
    </citation>
    <scope>NUCLEOTIDE SEQUENCE [LARGE SCALE GENOMIC DNA]</scope>
    <source>
        <strain evidence="4">NBRC 3561</strain>
    </source>
</reference>
<feature type="region of interest" description="Disordered" evidence="1">
    <location>
        <begin position="84"/>
        <end position="109"/>
    </location>
</feature>
<keyword evidence="3" id="KW-0687">Ribonucleoprotein</keyword>
<feature type="domain" description="Large ribosomal subunit protein bL12 C-terminal" evidence="2">
    <location>
        <begin position="6"/>
        <end position="70"/>
    </location>
</feature>
<sequence>MEEPEFSVVLTGIGGRRMDVVQAVRSITGLSAWRSARLLESIPVVVVEDTWFGAAVDAVGRLTAVGADASLLCGWCERATVPGTGPVDSGPCASPFWSSADCPAGRPRR</sequence>
<protein>
    <submittedName>
        <fullName evidence="3">50S ribosomal protein L7/L12</fullName>
    </submittedName>
</protein>
<dbReference type="STRING" id="1963.AQJ27_28695"/>
<evidence type="ECO:0000256" key="1">
    <source>
        <dbReference type="SAM" id="MobiDB-lite"/>
    </source>
</evidence>
<organism evidence="3 4">
    <name type="scientific">Streptomyces olivochromogenes</name>
    <dbReference type="NCBI Taxonomy" id="1963"/>
    <lineage>
        <taxon>Bacteria</taxon>
        <taxon>Bacillati</taxon>
        <taxon>Actinomycetota</taxon>
        <taxon>Actinomycetes</taxon>
        <taxon>Kitasatosporales</taxon>
        <taxon>Streptomycetaceae</taxon>
        <taxon>Streptomyces</taxon>
    </lineage>
</organism>
<comment type="caution">
    <text evidence="3">The sequence shown here is derived from an EMBL/GenBank/DDBJ whole genome shotgun (WGS) entry which is preliminary data.</text>
</comment>
<keyword evidence="4" id="KW-1185">Reference proteome</keyword>
<evidence type="ECO:0000313" key="4">
    <source>
        <dbReference type="Proteomes" id="UP000217446"/>
    </source>
</evidence>
<dbReference type="InterPro" id="IPR014719">
    <property type="entry name" value="Ribosomal_bL12_C/ClpS-like"/>
</dbReference>
<dbReference type="Pfam" id="PF00542">
    <property type="entry name" value="Ribosomal_L12"/>
    <property type="match status" value="1"/>
</dbReference>
<accession>A0A250VL54</accession>
<dbReference type="EMBL" id="BDQI01000016">
    <property type="protein sequence ID" value="GAX54943.1"/>
    <property type="molecule type" value="Genomic_DNA"/>
</dbReference>
<dbReference type="GO" id="GO:0006412">
    <property type="term" value="P:translation"/>
    <property type="evidence" value="ECO:0007669"/>
    <property type="project" value="InterPro"/>
</dbReference>
<dbReference type="RefSeq" id="WP_079065320.1">
    <property type="nucleotide sequence ID" value="NZ_BDQI01000016.1"/>
</dbReference>
<dbReference type="SUPFAM" id="SSF54736">
    <property type="entry name" value="ClpS-like"/>
    <property type="match status" value="1"/>
</dbReference>
<dbReference type="GO" id="GO:0005840">
    <property type="term" value="C:ribosome"/>
    <property type="evidence" value="ECO:0007669"/>
    <property type="project" value="UniProtKB-KW"/>
</dbReference>
<proteinExistence type="predicted"/>
<dbReference type="InterPro" id="IPR013823">
    <property type="entry name" value="Ribosomal_bL12_C"/>
</dbReference>
<evidence type="ECO:0000313" key="3">
    <source>
        <dbReference type="EMBL" id="GAX54943.1"/>
    </source>
</evidence>
<gene>
    <name evidence="3" type="primary">rplL</name>
    <name evidence="3" type="ORF">SO3561_06496</name>
</gene>
<dbReference type="AlphaFoldDB" id="A0A250VL54"/>
<name>A0A250VL54_STROL</name>